<dbReference type="GO" id="GO:0015179">
    <property type="term" value="F:L-amino acid transmembrane transporter activity"/>
    <property type="evidence" value="ECO:0007669"/>
    <property type="project" value="TreeGrafter"/>
</dbReference>
<feature type="coiled-coil region" evidence="5">
    <location>
        <begin position="1357"/>
        <end position="1405"/>
    </location>
</feature>
<dbReference type="PANTHER" id="PTHR22950:SF349">
    <property type="entry name" value="AMINO ACID TRANSPORTER TRANSMEMBRANE DOMAIN-CONTAINING PROTEIN"/>
    <property type="match status" value="1"/>
</dbReference>
<keyword evidence="2 7" id="KW-0812">Transmembrane</keyword>
<dbReference type="GO" id="GO:0005774">
    <property type="term" value="C:vacuolar membrane"/>
    <property type="evidence" value="ECO:0007669"/>
    <property type="project" value="TreeGrafter"/>
</dbReference>
<evidence type="ECO:0000256" key="2">
    <source>
        <dbReference type="ARBA" id="ARBA00022692"/>
    </source>
</evidence>
<feature type="transmembrane region" description="Helical" evidence="7">
    <location>
        <begin position="794"/>
        <end position="814"/>
    </location>
</feature>
<feature type="domain" description="Amino acid transporter transmembrane" evidence="9">
    <location>
        <begin position="901"/>
        <end position="1314"/>
    </location>
</feature>
<feature type="transmembrane region" description="Helical" evidence="7">
    <location>
        <begin position="1110"/>
        <end position="1130"/>
    </location>
</feature>
<feature type="domain" description="Amino acid transporter transmembrane" evidence="9">
    <location>
        <begin position="426"/>
        <end position="847"/>
    </location>
</feature>
<feature type="transmembrane region" description="Helical" evidence="7">
    <location>
        <begin position="685"/>
        <end position="711"/>
    </location>
</feature>
<dbReference type="STRING" id="74557.A0A1W0A7W5"/>
<feature type="signal peptide" evidence="8">
    <location>
        <begin position="1"/>
        <end position="17"/>
    </location>
</feature>
<name>A0A1W0A7W5_9STRA</name>
<feature type="transmembrane region" description="Helical" evidence="7">
    <location>
        <begin position="1038"/>
        <end position="1057"/>
    </location>
</feature>
<feature type="transmembrane region" description="Helical" evidence="7">
    <location>
        <begin position="1297"/>
        <end position="1314"/>
    </location>
</feature>
<reference evidence="10 11" key="1">
    <citation type="journal article" date="2014" name="Genome Biol. Evol.">
        <title>The secreted proteins of Achlya hypogyna and Thraustotheca clavata identify the ancestral oomycete secretome and reveal gene acquisitions by horizontal gene transfer.</title>
        <authorList>
            <person name="Misner I."/>
            <person name="Blouin N."/>
            <person name="Leonard G."/>
            <person name="Richards T.A."/>
            <person name="Lane C.E."/>
        </authorList>
    </citation>
    <scope>NUCLEOTIDE SEQUENCE [LARGE SCALE GENOMIC DNA]</scope>
    <source>
        <strain evidence="10 11">ATCC 34112</strain>
    </source>
</reference>
<feature type="transmembrane region" description="Helical" evidence="7">
    <location>
        <begin position="507"/>
        <end position="529"/>
    </location>
</feature>
<keyword evidence="8" id="KW-0732">Signal</keyword>
<feature type="transmembrane region" description="Helical" evidence="7">
    <location>
        <begin position="603"/>
        <end position="624"/>
    </location>
</feature>
<keyword evidence="4 7" id="KW-0472">Membrane</keyword>
<feature type="transmembrane region" description="Helical" evidence="7">
    <location>
        <begin position="1013"/>
        <end position="1031"/>
    </location>
</feature>
<feature type="region of interest" description="Disordered" evidence="6">
    <location>
        <begin position="1599"/>
        <end position="1622"/>
    </location>
</feature>
<keyword evidence="3 7" id="KW-1133">Transmembrane helix</keyword>
<feature type="transmembrane region" description="Helical" evidence="7">
    <location>
        <begin position="770"/>
        <end position="788"/>
    </location>
</feature>
<feature type="compositionally biased region" description="Low complexity" evidence="6">
    <location>
        <begin position="1903"/>
        <end position="1912"/>
    </location>
</feature>
<evidence type="ECO:0000256" key="1">
    <source>
        <dbReference type="ARBA" id="ARBA00004141"/>
    </source>
</evidence>
<evidence type="ECO:0000259" key="9">
    <source>
        <dbReference type="Pfam" id="PF01490"/>
    </source>
</evidence>
<evidence type="ECO:0000256" key="8">
    <source>
        <dbReference type="SAM" id="SignalP"/>
    </source>
</evidence>
<gene>
    <name evidence="10" type="ORF">THRCLA_01557</name>
</gene>
<feature type="transmembrane region" description="Helical" evidence="7">
    <location>
        <begin position="636"/>
        <end position="656"/>
    </location>
</feature>
<feature type="transmembrane region" description="Helical" evidence="7">
    <location>
        <begin position="1521"/>
        <end position="1543"/>
    </location>
</feature>
<sequence length="2346" mass="259378">MFGLVLVWNIIAAIVDYRHESTPATSVPEPTLAELTAPPTTVATIAPILTIPTNNITLNATVAKVLGNIKLPIYTALSPVPTVKSCPPGRQVKPGETVYMTVDDGPSEVGRQNLLEVLDQINQKVTFFESSYNLCGPETKFEQTQSCIPQAKSKVAELSVWTIKKGHMLAAHSDTHYYNADTSVCDYAKMSVSTKIDNKYASCGREAIQDMVRGALMYEEVWKNDTYWDTKEEIEMYNRQWQNMWTFARLPCTDLWRLPHNHYKDVIYGGESSPEKALRTGIADQMVGGGPLNCKNSTFQGRPWAVFGWDVEWQWNAKQMNNLQDEKCRIVQAIEKNFDSKNKDQGRRHGVVVLAHDFHYSSKQLAAMFRDAIVELKLRGYNINTVDNYRLSKSIYCPMSTGIYRSPVTKIGEPIMAFLTLEDLKLCFNLYCVVYGIGTLGMPGNYARAGYAWATVALLLMAAINLYTTVLVSKVMLAAPKYVRTYGDIGEWLYGKPGRYITTLSQLLVCCMVPIAFLVLGGSLLDVLFPDTFSAQVWIVLMAITLLPICMMPSLKESAGTAAAGALGTLFADFVALYVLLHYMGGVPEGLSPPKPALSFDGVTSVFGNLSLGYSAGVVIPALQREHSRPERMPRVILVTLGFCSVLFLIISIAGVHNTGCQIPGNLLFAITGSKLGFTAPRGGIVLAFLFMQLHCTVAFAVILFPTFYIFERIIFGFHKEQFTLESRENNDFEDLETPAIKDDDKPSLPAAAEDKPIMYASNRDYMKACIMRFVQVSICTVIAIIWKDHFNDLLNFVGASSTALGCMILPVLFNLKAHHKTMGIFEKICSAFILIVIIFLAIYVSIQTGKALFTPTESDPTILFPYCPAEFYGASIWGFHFSFSLVVIMGTPFMTMEDIKTSFSLFCVVCGIGTLSMPGNYARAGYIWATIATIFMASINIYASVCISKLMLVAPKTVKTLGDIGGWVFGTPGRISIVIGHMLVCTMAPIMFLVLGGAILTTLFPDSFSDTTWIILMTVSLLPVCLVPTLHESAGQAAAGAIGIILADGIAIYLLIDNITVPSGISPPSPDITLSGVTTAFGSLSLAYAAGIIIPSLQREHSQPSRMPRVIVITLVVVSAFFLLVSILGDYKIGCQIPGNLLFAITGTKLSFNASRGGIILAYIFMYLHIVIAFALVLFPAMFLCERIVLGLHKTENLDLEHIEVETPKDDAAVLNHVHDETNDAYKAPGAYIKAAVLRTIMVALCCVIAILFKDKFGDLLDFVGASATSTSCMILPMIFYLKVFFPKLSAFEKGFAIISIIVTSILAVYVSIKTGISLFSPSESTVQFPFCPEKYQHTMNFIRFVLDMFVSADAGAILRDEVAALREELNKKNTECIELRHQVNELEQKTLDQSVEIKDLELKISSISIAHDQSLNLLNDQLSTLQGEKMDQDVSYLNLKMQLDHDRKKHAEAKIFYDQEINSMQETMTCISELYTQHLKTCGLNEKENDTDPKPVVCTVDKDQIVNYFHLVNDLKKKILIGVGALVVVAAAATAIAVTVTKSGSDSTSNKDGIATTTPVTIPVTTAAPVTSLPIITASPTPVVKQKVAHNIKMPAAPPATDIPSKPTCQSSRNANPGDTVFMTIDDGPSIKGRMNLLTVLAQINQTISFFESSYNFCGPETFYEQTLQCQDPSPYATVTDLFAYTIKQGHFLAAHSDTHFYNNASALCEYATMDKRTKIDPQYESCGNTPVADMVRGALRIQTALNNDSLWDTDQEYSLYQQAMTNIWTYARLPCTSAWRMNNYKKTTMLGGPDAPPPEAKARNDVADTMFTGTMPCRNETFQGKPWMTIGWDVEWGIDRKTKALPPKCTMFKVIEDNFAWGGRDQQRKQEVVKKKIWLGVGALVIVAAAATAIAVSMTKSGSNTSSSTLPDNASSGGTNKPLPTSTSSSPSIVIKEKKVNNIQLPKAPPATDIPTKPTCPSSRNAVPGDTVFMTIDDGPSVKGRMNLLMALAQINQTISFFESSYNFCGPETFYEQSLQCVEPSPYHEVTDLFAYTIKQGHFLAAHSDTHYYDNVTALCEYATIEKRTKIDPQYESCGNTPVEDMVRGALRIQTALNNDTLWDNDQEYSLYQQAMTNIWTYARLPCTSAWRLPNYSKTTLLGGKDAAPEESKARNDVADTMFSGSVPCRNETYQGKPWMTIGWDVEWRWQSLTDMEAAKCSMFKTIEGNFAWSGRDQQRKQEVVVLGHDYHYDTSAKSKMYRDLIVELKLHGYKMDTVNNLKIYNLLNIVDTYFIDVNPKAFEAVLDYLRYDELCLDDMTTWERKKVLKTFAYLKLPVPNVGWDPSTGVISTRNGFSPGATI</sequence>
<feature type="transmembrane region" description="Helical" evidence="7">
    <location>
        <begin position="562"/>
        <end position="583"/>
    </location>
</feature>
<organism evidence="10 11">
    <name type="scientific">Thraustotheca clavata</name>
    <dbReference type="NCBI Taxonomy" id="74557"/>
    <lineage>
        <taxon>Eukaryota</taxon>
        <taxon>Sar</taxon>
        <taxon>Stramenopiles</taxon>
        <taxon>Oomycota</taxon>
        <taxon>Saprolegniomycetes</taxon>
        <taxon>Saprolegniales</taxon>
        <taxon>Achlyaceae</taxon>
        <taxon>Thraustotheca</taxon>
    </lineage>
</organism>
<dbReference type="Gene3D" id="3.20.20.370">
    <property type="entry name" value="Glycoside hydrolase/deacetylase"/>
    <property type="match status" value="3"/>
</dbReference>
<feature type="transmembrane region" description="Helical" evidence="7">
    <location>
        <begin position="826"/>
        <end position="847"/>
    </location>
</feature>
<dbReference type="PANTHER" id="PTHR22950">
    <property type="entry name" value="AMINO ACID TRANSPORTER"/>
    <property type="match status" value="1"/>
</dbReference>
<feature type="chain" id="PRO_5012551546" evidence="8">
    <location>
        <begin position="18"/>
        <end position="2346"/>
    </location>
</feature>
<feature type="transmembrane region" description="Helical" evidence="7">
    <location>
        <begin position="976"/>
        <end position="1001"/>
    </location>
</feature>
<evidence type="ECO:0000313" key="11">
    <source>
        <dbReference type="Proteomes" id="UP000243217"/>
    </source>
</evidence>
<feature type="transmembrane region" description="Helical" evidence="7">
    <location>
        <begin position="451"/>
        <end position="472"/>
    </location>
</feature>
<feature type="transmembrane region" description="Helical" evidence="7">
    <location>
        <begin position="1266"/>
        <end position="1285"/>
    </location>
</feature>
<feature type="transmembrane region" description="Helical" evidence="7">
    <location>
        <begin position="872"/>
        <end position="892"/>
    </location>
</feature>
<evidence type="ECO:0000313" key="10">
    <source>
        <dbReference type="EMBL" id="OQS06397.1"/>
    </source>
</evidence>
<evidence type="ECO:0000256" key="6">
    <source>
        <dbReference type="SAM" id="MobiDB-lite"/>
    </source>
</evidence>
<dbReference type="OrthoDB" id="40134at2759"/>
<evidence type="ECO:0000256" key="7">
    <source>
        <dbReference type="SAM" id="Phobius"/>
    </source>
</evidence>
<dbReference type="SUPFAM" id="SSF88713">
    <property type="entry name" value="Glycoside hydrolase/deacetylase"/>
    <property type="match status" value="3"/>
</dbReference>
<comment type="caution">
    <text evidence="10">The sequence shown here is derived from an EMBL/GenBank/DDBJ whole genome shotgun (WGS) entry which is preliminary data.</text>
</comment>
<evidence type="ECO:0000256" key="4">
    <source>
        <dbReference type="ARBA" id="ARBA00023136"/>
    </source>
</evidence>
<feature type="transmembrane region" description="Helical" evidence="7">
    <location>
        <begin position="928"/>
        <end position="955"/>
    </location>
</feature>
<dbReference type="Pfam" id="PF01490">
    <property type="entry name" value="Aa_trans"/>
    <property type="match status" value="2"/>
</dbReference>
<feature type="region of interest" description="Disordered" evidence="6">
    <location>
        <begin position="1903"/>
        <end position="1934"/>
    </location>
</feature>
<evidence type="ECO:0000256" key="3">
    <source>
        <dbReference type="ARBA" id="ARBA00022989"/>
    </source>
</evidence>
<feature type="transmembrane region" description="Helical" evidence="7">
    <location>
        <begin position="1880"/>
        <end position="1901"/>
    </location>
</feature>
<feature type="compositionally biased region" description="Polar residues" evidence="6">
    <location>
        <begin position="1609"/>
        <end position="1619"/>
    </location>
</feature>
<dbReference type="EMBL" id="JNBS01000347">
    <property type="protein sequence ID" value="OQS06397.1"/>
    <property type="molecule type" value="Genomic_DNA"/>
</dbReference>
<keyword evidence="11" id="KW-1185">Reference proteome</keyword>
<keyword evidence="5" id="KW-0175">Coiled coil</keyword>
<feature type="compositionally biased region" description="Polar residues" evidence="6">
    <location>
        <begin position="1913"/>
        <end position="1926"/>
    </location>
</feature>
<dbReference type="Proteomes" id="UP000243217">
    <property type="component" value="Unassembled WGS sequence"/>
</dbReference>
<feature type="transmembrane region" description="Helical" evidence="7">
    <location>
        <begin position="1237"/>
        <end position="1254"/>
    </location>
</feature>
<proteinExistence type="predicted"/>
<feature type="transmembrane region" description="Helical" evidence="7">
    <location>
        <begin position="1077"/>
        <end position="1098"/>
    </location>
</feature>
<feature type="transmembrane region" description="Helical" evidence="7">
    <location>
        <begin position="1161"/>
        <end position="1185"/>
    </location>
</feature>
<accession>A0A1W0A7W5</accession>
<dbReference type="InterPro" id="IPR013057">
    <property type="entry name" value="AA_transpt_TM"/>
</dbReference>
<dbReference type="InterPro" id="IPR011330">
    <property type="entry name" value="Glyco_hydro/deAcase_b/a-brl"/>
</dbReference>
<dbReference type="GO" id="GO:0005975">
    <property type="term" value="P:carbohydrate metabolic process"/>
    <property type="evidence" value="ECO:0007669"/>
    <property type="project" value="InterPro"/>
</dbReference>
<feature type="transmembrane region" description="Helical" evidence="7">
    <location>
        <begin position="535"/>
        <end position="555"/>
    </location>
</feature>
<feature type="transmembrane region" description="Helical" evidence="7">
    <location>
        <begin position="904"/>
        <end position="922"/>
    </location>
</feature>
<protein>
    <submittedName>
        <fullName evidence="10">Amino Acid/Auxin Permease (AAAP) Family</fullName>
    </submittedName>
</protein>
<comment type="subcellular location">
    <subcellularLocation>
        <location evidence="1">Membrane</location>
        <topology evidence="1">Multi-pass membrane protein</topology>
    </subcellularLocation>
</comment>
<evidence type="ECO:0000256" key="5">
    <source>
        <dbReference type="SAM" id="Coils"/>
    </source>
</evidence>